<dbReference type="OrthoDB" id="10530595at2759"/>
<accession>A0A1L7WQK5</accession>
<reference evidence="2 3" key="1">
    <citation type="submission" date="2016-03" db="EMBL/GenBank/DDBJ databases">
        <authorList>
            <person name="Ploux O."/>
        </authorList>
    </citation>
    <scope>NUCLEOTIDE SEQUENCE [LARGE SCALE GENOMIC DNA]</scope>
    <source>
        <strain evidence="2 3">UAMH 11012</strain>
    </source>
</reference>
<feature type="region of interest" description="Disordered" evidence="1">
    <location>
        <begin position="187"/>
        <end position="222"/>
    </location>
</feature>
<evidence type="ECO:0000313" key="3">
    <source>
        <dbReference type="Proteomes" id="UP000184330"/>
    </source>
</evidence>
<protein>
    <submittedName>
        <fullName evidence="2">Uncharacterized protein</fullName>
    </submittedName>
</protein>
<gene>
    <name evidence="2" type="ORF">PAC_04942</name>
</gene>
<feature type="region of interest" description="Disordered" evidence="1">
    <location>
        <begin position="94"/>
        <end position="119"/>
    </location>
</feature>
<feature type="compositionally biased region" description="Basic and acidic residues" evidence="1">
    <location>
        <begin position="51"/>
        <end position="62"/>
    </location>
</feature>
<feature type="region of interest" description="Disordered" evidence="1">
    <location>
        <begin position="11"/>
        <end position="74"/>
    </location>
</feature>
<dbReference type="Proteomes" id="UP000184330">
    <property type="component" value="Unassembled WGS sequence"/>
</dbReference>
<dbReference type="EMBL" id="FJOG01000006">
    <property type="protein sequence ID" value="CZR55056.1"/>
    <property type="molecule type" value="Genomic_DNA"/>
</dbReference>
<sequence length="393" mass="44031">MSPCHGAIGQAWSRGCCHGKKDTGTGTGPAKRPPWSSDFRRTVSSPATGPTERRRYDIKGIPEPEVPEDQGIVVKRTPEELAAEARMEELVRENAAAPEEVDISEASTVTPGGGGRPKTFEQVKDILRVKTDALSEDEWMYTSEENVYLVNNKVPPPDTNEKSSAIHTSRHKYFIRLPKQTYTELLEDDDKAEGSSNDKDEPDAEKAKPRETNDSPSEPATRHMVHDCFLDHRSPDRHCQLTKDGPRYPRIMISLKIREPTDAEQLILTPRALWLPESAISVLLHTPYELVRAIIEFTKPEAYYGLSIDDSVHGPSVRDWADMLRIIHKAEACSPRRRSGCGDALPPVRPLVLLRIVAKLVYGPNIATSWGHPRTLLNRMEPGSFKYPEKCDT</sequence>
<feature type="compositionally biased region" description="Basic and acidic residues" evidence="1">
    <location>
        <begin position="192"/>
        <end position="213"/>
    </location>
</feature>
<dbReference type="AlphaFoldDB" id="A0A1L7WQK5"/>
<name>A0A1L7WQK5_9HELO</name>
<keyword evidence="3" id="KW-1185">Reference proteome</keyword>
<evidence type="ECO:0000256" key="1">
    <source>
        <dbReference type="SAM" id="MobiDB-lite"/>
    </source>
</evidence>
<evidence type="ECO:0000313" key="2">
    <source>
        <dbReference type="EMBL" id="CZR55056.1"/>
    </source>
</evidence>
<organism evidence="2 3">
    <name type="scientific">Phialocephala subalpina</name>
    <dbReference type="NCBI Taxonomy" id="576137"/>
    <lineage>
        <taxon>Eukaryota</taxon>
        <taxon>Fungi</taxon>
        <taxon>Dikarya</taxon>
        <taxon>Ascomycota</taxon>
        <taxon>Pezizomycotina</taxon>
        <taxon>Leotiomycetes</taxon>
        <taxon>Helotiales</taxon>
        <taxon>Mollisiaceae</taxon>
        <taxon>Phialocephala</taxon>
        <taxon>Phialocephala fortinii species complex</taxon>
    </lineage>
</organism>
<proteinExistence type="predicted"/>